<dbReference type="PANTHER" id="PTHR36442">
    <property type="entry name" value="CYCLIC-DI-AMP PHOSPHODIESTERASE PGPH"/>
    <property type="match status" value="1"/>
</dbReference>
<proteinExistence type="predicted"/>
<feature type="transmembrane region" description="Helical" evidence="1">
    <location>
        <begin position="387"/>
        <end position="406"/>
    </location>
</feature>
<dbReference type="InterPro" id="IPR011621">
    <property type="entry name" value="Metal-dep_PHydrolase_7TM_intra"/>
</dbReference>
<feature type="transmembrane region" description="Helical" evidence="1">
    <location>
        <begin position="472"/>
        <end position="497"/>
    </location>
</feature>
<dbReference type="Pfam" id="PF07697">
    <property type="entry name" value="7TMR-HDED"/>
    <property type="match status" value="1"/>
</dbReference>
<keyword evidence="1" id="KW-1133">Transmembrane helix</keyword>
<keyword evidence="1" id="KW-0472">Membrane</keyword>
<dbReference type="CDD" id="cd00077">
    <property type="entry name" value="HDc"/>
    <property type="match status" value="1"/>
</dbReference>
<dbReference type="Gene3D" id="1.10.3210.10">
    <property type="entry name" value="Hypothetical protein af1432"/>
    <property type="match status" value="1"/>
</dbReference>
<dbReference type="SUPFAM" id="SSF109604">
    <property type="entry name" value="HD-domain/PDEase-like"/>
    <property type="match status" value="1"/>
</dbReference>
<dbReference type="InterPro" id="IPR011624">
    <property type="entry name" value="Metal-dep_PHydrolase_7TM_extra"/>
</dbReference>
<dbReference type="AlphaFoldDB" id="A0ABD4T403"/>
<gene>
    <name evidence="3" type="ORF">QQ91_0010100</name>
</gene>
<keyword evidence="1" id="KW-0812">Transmembrane</keyword>
<dbReference type="SMART" id="SM00471">
    <property type="entry name" value="HDc"/>
    <property type="match status" value="1"/>
</dbReference>
<dbReference type="NCBIfam" id="TIGR00277">
    <property type="entry name" value="HDIG"/>
    <property type="match status" value="1"/>
</dbReference>
<dbReference type="InterPro" id="IPR003607">
    <property type="entry name" value="HD/PDEase_dom"/>
</dbReference>
<dbReference type="InterPro" id="IPR052722">
    <property type="entry name" value="PgpH_phosphodiesterase"/>
</dbReference>
<feature type="transmembrane region" description="Helical" evidence="1">
    <location>
        <begin position="509"/>
        <end position="526"/>
    </location>
</feature>
<comment type="caution">
    <text evidence="3">The sequence shown here is derived from an EMBL/GenBank/DDBJ whole genome shotgun (WGS) entry which is preliminary data.</text>
</comment>
<dbReference type="EMBL" id="JTHE03000058">
    <property type="protein sequence ID" value="MCM1983173.1"/>
    <property type="molecule type" value="Genomic_DNA"/>
</dbReference>
<feature type="transmembrane region" description="Helical" evidence="1">
    <location>
        <begin position="449"/>
        <end position="466"/>
    </location>
</feature>
<dbReference type="InterPro" id="IPR006675">
    <property type="entry name" value="HDIG_dom"/>
</dbReference>
<dbReference type="PANTHER" id="PTHR36442:SF1">
    <property type="entry name" value="CYCLIC-DI-AMP PHOSPHODIESTERASE PGPH"/>
    <property type="match status" value="1"/>
</dbReference>
<dbReference type="Pfam" id="PF01966">
    <property type="entry name" value="HD"/>
    <property type="match status" value="1"/>
</dbReference>
<accession>A0ABD4T403</accession>
<feature type="transmembrane region" description="Helical" evidence="1">
    <location>
        <begin position="35"/>
        <end position="56"/>
    </location>
</feature>
<evidence type="ECO:0000313" key="3">
    <source>
        <dbReference type="EMBL" id="MCM1983173.1"/>
    </source>
</evidence>
<evidence type="ECO:0000259" key="2">
    <source>
        <dbReference type="SMART" id="SM00471"/>
    </source>
</evidence>
<dbReference type="RefSeq" id="WP_201277416.1">
    <property type="nucleotide sequence ID" value="NZ_JTHE03000058.1"/>
</dbReference>
<evidence type="ECO:0000256" key="1">
    <source>
        <dbReference type="SAM" id="Phobius"/>
    </source>
</evidence>
<organism evidence="3 4">
    <name type="scientific">Lyngbya confervoides BDU141951</name>
    <dbReference type="NCBI Taxonomy" id="1574623"/>
    <lineage>
        <taxon>Bacteria</taxon>
        <taxon>Bacillati</taxon>
        <taxon>Cyanobacteriota</taxon>
        <taxon>Cyanophyceae</taxon>
        <taxon>Oscillatoriophycideae</taxon>
        <taxon>Oscillatoriales</taxon>
        <taxon>Microcoleaceae</taxon>
        <taxon>Lyngbya</taxon>
    </lineage>
</organism>
<name>A0ABD4T403_9CYAN</name>
<evidence type="ECO:0000313" key="4">
    <source>
        <dbReference type="Proteomes" id="UP000031561"/>
    </source>
</evidence>
<feature type="domain" description="HD/PDEase" evidence="2">
    <location>
        <begin position="555"/>
        <end position="714"/>
    </location>
</feature>
<protein>
    <submittedName>
        <fullName evidence="3">HDIG domain-containing protein</fullName>
    </submittedName>
</protein>
<dbReference type="Pfam" id="PF07698">
    <property type="entry name" value="7TM-7TMR_HD"/>
    <property type="match status" value="1"/>
</dbReference>
<reference evidence="3 4" key="1">
    <citation type="journal article" date="2015" name="Genome Announc.">
        <title>Draft Genome Sequence of Filamentous Marine Cyanobacterium Lyngbya confervoides Strain BDU141951.</title>
        <authorList>
            <person name="Chandrababunaidu M.M."/>
            <person name="Sen D."/>
            <person name="Tripathy S."/>
        </authorList>
    </citation>
    <scope>NUCLEOTIDE SEQUENCE [LARGE SCALE GENOMIC DNA]</scope>
    <source>
        <strain evidence="3 4">BDU141951</strain>
    </source>
</reference>
<feature type="transmembrane region" description="Helical" evidence="1">
    <location>
        <begin position="356"/>
        <end position="375"/>
    </location>
</feature>
<dbReference type="Proteomes" id="UP000031561">
    <property type="component" value="Unassembled WGS sequence"/>
</dbReference>
<sequence>MKRLHLPSPQAWRDWLISLTIRPNLHITRRSAKRYVPVILSLAVIALTSVFGSKFYDEPKLVTGTRAPTTIRAPQRKTFVDQIQTDLKREQVRRTAAVQYREKPGTTQSIQTQLTDVLTEASTLRQLGGPLPYWPTGQLSLAVQTELRAMSSRDLQSLVDLLRRTTLPSSQPPTLLLSEQAWTQIQRLKTSNRLSAEAALTAIQQAHRQYQTATNTPSSYLDPKAKRRVLNLTNEDWSKVKPSFRLALRRILTQGIPPGWPNQNLTETINANLDQTSPPVRALGESILGPLLKPNLEADPVTTQIKLDQLVASVEEVKVTVQPNEVIVRKHAVITPKQFQTLEQYGLSQRGINWEGLGITLAGVLVAIALFHSVHRRLNRPLSHRDYLLLILLSASSPLVVSLSQLEFTSLPAVGLLVGSFYGSVLGGTTVVLIAAVTALGLDTGFAQLLAIAIGSFVGSVLARQPRSREELALLGLIVAILQGFLYFIFLSILGGLGYGLLGAAVRQGILGLIWSIAALGMSPYLENLFDLVTPIRLAELANPNRPLLKRLAMETPGTFQHTLFVATLAEAGARALGCNVELVRTGTLYHDIGKMHRPEAFIENQFGCENLHEALDDPWQSADIIKKHVSEGLVMARKYRLPSAVTAFIPEHQGTILVAYFYHQAQQRLDPDLTVLESDFRYDGPIPQSRETGIVMLADACEAALRSLKDQQPDLAHRTVNKIFKARWTDQQLSQSSLTRDDLKVLEQVFVEVWLQFHHQRIPYPSRLSTGI</sequence>
<dbReference type="InterPro" id="IPR006674">
    <property type="entry name" value="HD_domain"/>
</dbReference>
<feature type="transmembrane region" description="Helical" evidence="1">
    <location>
        <begin position="421"/>
        <end position="442"/>
    </location>
</feature>
<keyword evidence="4" id="KW-1185">Reference proteome</keyword>